<dbReference type="GO" id="GO:0005737">
    <property type="term" value="C:cytoplasm"/>
    <property type="evidence" value="ECO:0007669"/>
    <property type="project" value="TreeGrafter"/>
</dbReference>
<dbReference type="Gene3D" id="1.10.510.10">
    <property type="entry name" value="Transferase(Phosphotransferase) domain 1"/>
    <property type="match status" value="1"/>
</dbReference>
<gene>
    <name evidence="11" type="ORF">HMN09_01013400</name>
</gene>
<dbReference type="PANTHER" id="PTHR47634:SF9">
    <property type="entry name" value="PROTEIN KINASE DOMAIN-CONTAINING PROTEIN-RELATED"/>
    <property type="match status" value="1"/>
</dbReference>
<keyword evidence="4 9" id="KW-0547">Nucleotide-binding</keyword>
<dbReference type="InterPro" id="IPR017441">
    <property type="entry name" value="Protein_kinase_ATP_BS"/>
</dbReference>
<evidence type="ECO:0000313" key="12">
    <source>
        <dbReference type="Proteomes" id="UP000613580"/>
    </source>
</evidence>
<dbReference type="GO" id="GO:0050684">
    <property type="term" value="P:regulation of mRNA processing"/>
    <property type="evidence" value="ECO:0007669"/>
    <property type="project" value="TreeGrafter"/>
</dbReference>
<dbReference type="PROSITE" id="PS00107">
    <property type="entry name" value="PROTEIN_KINASE_ATP"/>
    <property type="match status" value="1"/>
</dbReference>
<dbReference type="SMART" id="SM00220">
    <property type="entry name" value="S_TKc"/>
    <property type="match status" value="1"/>
</dbReference>
<comment type="catalytic activity">
    <reaction evidence="8">
        <text>L-seryl-[protein] + ATP = O-phospho-L-seryl-[protein] + ADP + H(+)</text>
        <dbReference type="Rhea" id="RHEA:17989"/>
        <dbReference type="Rhea" id="RHEA-COMP:9863"/>
        <dbReference type="Rhea" id="RHEA-COMP:11604"/>
        <dbReference type="ChEBI" id="CHEBI:15378"/>
        <dbReference type="ChEBI" id="CHEBI:29999"/>
        <dbReference type="ChEBI" id="CHEBI:30616"/>
        <dbReference type="ChEBI" id="CHEBI:83421"/>
        <dbReference type="ChEBI" id="CHEBI:456216"/>
        <dbReference type="EC" id="2.7.11.1"/>
    </reaction>
</comment>
<dbReference type="InterPro" id="IPR051334">
    <property type="entry name" value="SRPK"/>
</dbReference>
<evidence type="ECO:0000256" key="5">
    <source>
        <dbReference type="ARBA" id="ARBA00022777"/>
    </source>
</evidence>
<evidence type="ECO:0000256" key="6">
    <source>
        <dbReference type="ARBA" id="ARBA00022840"/>
    </source>
</evidence>
<evidence type="ECO:0000256" key="7">
    <source>
        <dbReference type="ARBA" id="ARBA00047899"/>
    </source>
</evidence>
<dbReference type="EC" id="2.7.11.1" evidence="1"/>
<evidence type="ECO:0000313" key="11">
    <source>
        <dbReference type="EMBL" id="KAF7297926.1"/>
    </source>
</evidence>
<keyword evidence="5" id="KW-0418">Kinase</keyword>
<dbReference type="InterPro" id="IPR000719">
    <property type="entry name" value="Prot_kinase_dom"/>
</dbReference>
<dbReference type="GO" id="GO:0000245">
    <property type="term" value="P:spliceosomal complex assembly"/>
    <property type="evidence" value="ECO:0007669"/>
    <property type="project" value="TreeGrafter"/>
</dbReference>
<keyword evidence="3" id="KW-0808">Transferase</keyword>
<protein>
    <recommendedName>
        <fullName evidence="1">non-specific serine/threonine protein kinase</fullName>
        <ecNumber evidence="1">2.7.11.1</ecNumber>
    </recommendedName>
</protein>
<keyword evidence="2" id="KW-0723">Serine/threonine-protein kinase</keyword>
<evidence type="ECO:0000256" key="4">
    <source>
        <dbReference type="ARBA" id="ARBA00022741"/>
    </source>
</evidence>
<dbReference type="SUPFAM" id="SSF56112">
    <property type="entry name" value="Protein kinase-like (PK-like)"/>
    <property type="match status" value="1"/>
</dbReference>
<dbReference type="GO" id="GO:0005524">
    <property type="term" value="F:ATP binding"/>
    <property type="evidence" value="ECO:0007669"/>
    <property type="project" value="UniProtKB-UniRule"/>
</dbReference>
<evidence type="ECO:0000256" key="1">
    <source>
        <dbReference type="ARBA" id="ARBA00012513"/>
    </source>
</evidence>
<dbReference type="Pfam" id="PF00069">
    <property type="entry name" value="Pkinase"/>
    <property type="match status" value="1"/>
</dbReference>
<evidence type="ECO:0000259" key="10">
    <source>
        <dbReference type="PROSITE" id="PS50011"/>
    </source>
</evidence>
<dbReference type="OrthoDB" id="5979581at2759"/>
<dbReference type="AlphaFoldDB" id="A0A8H6SFW4"/>
<organism evidence="11 12">
    <name type="scientific">Mycena chlorophos</name>
    <name type="common">Agaric fungus</name>
    <name type="synonym">Agaricus chlorophos</name>
    <dbReference type="NCBI Taxonomy" id="658473"/>
    <lineage>
        <taxon>Eukaryota</taxon>
        <taxon>Fungi</taxon>
        <taxon>Dikarya</taxon>
        <taxon>Basidiomycota</taxon>
        <taxon>Agaricomycotina</taxon>
        <taxon>Agaricomycetes</taxon>
        <taxon>Agaricomycetidae</taxon>
        <taxon>Agaricales</taxon>
        <taxon>Marasmiineae</taxon>
        <taxon>Mycenaceae</taxon>
        <taxon>Mycena</taxon>
    </lineage>
</organism>
<dbReference type="PROSITE" id="PS50011">
    <property type="entry name" value="PROTEIN_KINASE_DOM"/>
    <property type="match status" value="1"/>
</dbReference>
<feature type="binding site" evidence="9">
    <location>
        <position position="83"/>
    </location>
    <ligand>
        <name>ATP</name>
        <dbReference type="ChEBI" id="CHEBI:30616"/>
    </ligand>
</feature>
<dbReference type="Proteomes" id="UP000613580">
    <property type="component" value="Unassembled WGS sequence"/>
</dbReference>
<keyword evidence="12" id="KW-1185">Reference proteome</keyword>
<reference evidence="11" key="1">
    <citation type="submission" date="2020-05" db="EMBL/GenBank/DDBJ databases">
        <title>Mycena genomes resolve the evolution of fungal bioluminescence.</title>
        <authorList>
            <person name="Tsai I.J."/>
        </authorList>
    </citation>
    <scope>NUCLEOTIDE SEQUENCE</scope>
    <source>
        <strain evidence="11">110903Hualien_Pintung</strain>
    </source>
</reference>
<evidence type="ECO:0000256" key="3">
    <source>
        <dbReference type="ARBA" id="ARBA00022679"/>
    </source>
</evidence>
<evidence type="ECO:0000256" key="2">
    <source>
        <dbReference type="ARBA" id="ARBA00022527"/>
    </source>
</evidence>
<proteinExistence type="predicted"/>
<dbReference type="InterPro" id="IPR011009">
    <property type="entry name" value="Kinase-like_dom_sf"/>
</dbReference>
<keyword evidence="6 9" id="KW-0067">ATP-binding</keyword>
<dbReference type="PANTHER" id="PTHR47634">
    <property type="entry name" value="PROTEIN KINASE DOMAIN-CONTAINING PROTEIN-RELATED"/>
    <property type="match status" value="1"/>
</dbReference>
<comment type="catalytic activity">
    <reaction evidence="7">
        <text>L-threonyl-[protein] + ATP = O-phospho-L-threonyl-[protein] + ADP + H(+)</text>
        <dbReference type="Rhea" id="RHEA:46608"/>
        <dbReference type="Rhea" id="RHEA-COMP:11060"/>
        <dbReference type="Rhea" id="RHEA-COMP:11605"/>
        <dbReference type="ChEBI" id="CHEBI:15378"/>
        <dbReference type="ChEBI" id="CHEBI:30013"/>
        <dbReference type="ChEBI" id="CHEBI:30616"/>
        <dbReference type="ChEBI" id="CHEBI:61977"/>
        <dbReference type="ChEBI" id="CHEBI:456216"/>
        <dbReference type="EC" id="2.7.11.1"/>
    </reaction>
</comment>
<evidence type="ECO:0000256" key="9">
    <source>
        <dbReference type="PROSITE-ProRule" id="PRU10141"/>
    </source>
</evidence>
<comment type="caution">
    <text evidence="11">The sequence shown here is derived from an EMBL/GenBank/DDBJ whole genome shotgun (WGS) entry which is preliminary data.</text>
</comment>
<evidence type="ECO:0000256" key="8">
    <source>
        <dbReference type="ARBA" id="ARBA00048679"/>
    </source>
</evidence>
<dbReference type="GO" id="GO:0005634">
    <property type="term" value="C:nucleus"/>
    <property type="evidence" value="ECO:0007669"/>
    <property type="project" value="TreeGrafter"/>
</dbReference>
<sequence>MARYAWAFSALEDTERDEDYGPGGFFPLKLGDTIKPPAINSSTHYRILAKLGHGSFSTVWLAHATGDSGEAEGAPGRAMVAIKTLRASETAANREVALLQRLRAQDGTVPLVVQLLEHFTAQSPNGIHQMLVMEPVVPLRKVIAHLRPHTKSIIRQMVEGIGFIHEHGVVHGGKYHNIGVALEGLDRFSEEEFWSLSGSPDTSPLVPLSRERNPASYPAYLTSPINMLEFVKDGMPGFLRNEPRIRIFDLGCGRFADEAPNAEPVMNLCYAAPELAIPALLNYNVNKSLCQNWRSDIWSLACTTFEIVLGEMLVSAPSDVALPIYVSAACGGAPPEWASWFLRAAEQLHEHTSETADAFWAEKVEVMKRKQTAKDFDAHRLAQMLRCMLKIDPEARLSTVQLLQAPFFGA</sequence>
<dbReference type="GO" id="GO:0004674">
    <property type="term" value="F:protein serine/threonine kinase activity"/>
    <property type="evidence" value="ECO:0007669"/>
    <property type="project" value="UniProtKB-KW"/>
</dbReference>
<dbReference type="EMBL" id="JACAZE010000015">
    <property type="protein sequence ID" value="KAF7297926.1"/>
    <property type="molecule type" value="Genomic_DNA"/>
</dbReference>
<dbReference type="Gene3D" id="3.30.200.20">
    <property type="entry name" value="Phosphorylase Kinase, domain 1"/>
    <property type="match status" value="1"/>
</dbReference>
<name>A0A8H6SFW4_MYCCL</name>
<accession>A0A8H6SFW4</accession>
<feature type="domain" description="Protein kinase" evidence="10">
    <location>
        <begin position="45"/>
        <end position="408"/>
    </location>
</feature>